<evidence type="ECO:0000256" key="1">
    <source>
        <dbReference type="SAM" id="SignalP"/>
    </source>
</evidence>
<name>A0AAW2P3Z9_SESRA</name>
<proteinExistence type="predicted"/>
<gene>
    <name evidence="2" type="ORF">Sradi_4124000</name>
</gene>
<accession>A0AAW2P3Z9</accession>
<reference evidence="2" key="1">
    <citation type="submission" date="2020-06" db="EMBL/GenBank/DDBJ databases">
        <authorList>
            <person name="Li T."/>
            <person name="Hu X."/>
            <person name="Zhang T."/>
            <person name="Song X."/>
            <person name="Zhang H."/>
            <person name="Dai N."/>
            <person name="Sheng W."/>
            <person name="Hou X."/>
            <person name="Wei L."/>
        </authorList>
    </citation>
    <scope>NUCLEOTIDE SEQUENCE</scope>
    <source>
        <strain evidence="2">G02</strain>
        <tissue evidence="2">Leaf</tissue>
    </source>
</reference>
<protein>
    <submittedName>
        <fullName evidence="2">Uncharacterized protein</fullName>
    </submittedName>
</protein>
<sequence length="115" mass="12489">MELLHGLGLVSPSVLGWLLQSLVEWSPTTLKIILLKRCWRRCCDVEAQSASKQAWGGTGTGAPLAGARDVPDTTCRAWAPPTVSKAFCLFGALLGNFIASTSSTLFFHKCRQLMH</sequence>
<reference evidence="2" key="2">
    <citation type="journal article" date="2024" name="Plant">
        <title>Genomic evolution and insights into agronomic trait innovations of Sesamum species.</title>
        <authorList>
            <person name="Miao H."/>
            <person name="Wang L."/>
            <person name="Qu L."/>
            <person name="Liu H."/>
            <person name="Sun Y."/>
            <person name="Le M."/>
            <person name="Wang Q."/>
            <person name="Wei S."/>
            <person name="Zheng Y."/>
            <person name="Lin W."/>
            <person name="Duan Y."/>
            <person name="Cao H."/>
            <person name="Xiong S."/>
            <person name="Wang X."/>
            <person name="Wei L."/>
            <person name="Li C."/>
            <person name="Ma Q."/>
            <person name="Ju M."/>
            <person name="Zhao R."/>
            <person name="Li G."/>
            <person name="Mu C."/>
            <person name="Tian Q."/>
            <person name="Mei H."/>
            <person name="Zhang T."/>
            <person name="Gao T."/>
            <person name="Zhang H."/>
        </authorList>
    </citation>
    <scope>NUCLEOTIDE SEQUENCE</scope>
    <source>
        <strain evidence="2">G02</strain>
    </source>
</reference>
<keyword evidence="1" id="KW-0732">Signal</keyword>
<feature type="signal peptide" evidence="1">
    <location>
        <begin position="1"/>
        <end position="16"/>
    </location>
</feature>
<dbReference type="EMBL" id="JACGWJ010000018">
    <property type="protein sequence ID" value="KAL0349748.1"/>
    <property type="molecule type" value="Genomic_DNA"/>
</dbReference>
<comment type="caution">
    <text evidence="2">The sequence shown here is derived from an EMBL/GenBank/DDBJ whole genome shotgun (WGS) entry which is preliminary data.</text>
</comment>
<evidence type="ECO:0000313" key="2">
    <source>
        <dbReference type="EMBL" id="KAL0349748.1"/>
    </source>
</evidence>
<feature type="chain" id="PRO_5043834009" evidence="1">
    <location>
        <begin position="17"/>
        <end position="115"/>
    </location>
</feature>
<dbReference type="AlphaFoldDB" id="A0AAW2P3Z9"/>
<organism evidence="2">
    <name type="scientific">Sesamum radiatum</name>
    <name type="common">Black benniseed</name>
    <dbReference type="NCBI Taxonomy" id="300843"/>
    <lineage>
        <taxon>Eukaryota</taxon>
        <taxon>Viridiplantae</taxon>
        <taxon>Streptophyta</taxon>
        <taxon>Embryophyta</taxon>
        <taxon>Tracheophyta</taxon>
        <taxon>Spermatophyta</taxon>
        <taxon>Magnoliopsida</taxon>
        <taxon>eudicotyledons</taxon>
        <taxon>Gunneridae</taxon>
        <taxon>Pentapetalae</taxon>
        <taxon>asterids</taxon>
        <taxon>lamiids</taxon>
        <taxon>Lamiales</taxon>
        <taxon>Pedaliaceae</taxon>
        <taxon>Sesamum</taxon>
    </lineage>
</organism>